<dbReference type="InterPro" id="IPR008995">
    <property type="entry name" value="Mo/tungstate-bd_C_term_dom"/>
</dbReference>
<evidence type="ECO:0000256" key="2">
    <source>
        <dbReference type="ARBA" id="ARBA00022475"/>
    </source>
</evidence>
<dbReference type="SMART" id="SM00382">
    <property type="entry name" value="AAA"/>
    <property type="match status" value="1"/>
</dbReference>
<dbReference type="NCBIfam" id="TIGR01187">
    <property type="entry name" value="potA"/>
    <property type="match status" value="1"/>
</dbReference>
<gene>
    <name evidence="7" type="primary">potA</name>
    <name evidence="9" type="ORF">GCM10011390_23810</name>
</gene>
<evidence type="ECO:0000313" key="10">
    <source>
        <dbReference type="Proteomes" id="UP000644699"/>
    </source>
</evidence>
<dbReference type="Proteomes" id="UP000644699">
    <property type="component" value="Unassembled WGS sequence"/>
</dbReference>
<dbReference type="PROSITE" id="PS50893">
    <property type="entry name" value="ABC_TRANSPORTER_2"/>
    <property type="match status" value="1"/>
</dbReference>
<dbReference type="InterPro" id="IPR005893">
    <property type="entry name" value="PotA-like"/>
</dbReference>
<keyword evidence="5 7" id="KW-1278">Translocase</keyword>
<evidence type="ECO:0000313" key="9">
    <source>
        <dbReference type="EMBL" id="GGE04085.1"/>
    </source>
</evidence>
<dbReference type="GO" id="GO:0016887">
    <property type="term" value="F:ATP hydrolysis activity"/>
    <property type="evidence" value="ECO:0007669"/>
    <property type="project" value="InterPro"/>
</dbReference>
<dbReference type="SUPFAM" id="SSF52540">
    <property type="entry name" value="P-loop containing nucleoside triphosphate hydrolases"/>
    <property type="match status" value="1"/>
</dbReference>
<protein>
    <recommendedName>
        <fullName evidence="7">Spermidine/putrescine import ATP-binding protein PotA</fullName>
        <ecNumber evidence="7">7.6.2.11</ecNumber>
    </recommendedName>
</protein>
<dbReference type="SUPFAM" id="SSF50331">
    <property type="entry name" value="MOP-like"/>
    <property type="match status" value="1"/>
</dbReference>
<evidence type="ECO:0000256" key="1">
    <source>
        <dbReference type="ARBA" id="ARBA00022448"/>
    </source>
</evidence>
<dbReference type="Gene3D" id="2.40.50.100">
    <property type="match status" value="1"/>
</dbReference>
<comment type="caution">
    <text evidence="9">The sequence shown here is derived from an EMBL/GenBank/DDBJ whole genome shotgun (WGS) entry which is preliminary data.</text>
</comment>
<dbReference type="AlphaFoldDB" id="A0A917E606"/>
<keyword evidence="6 7" id="KW-0472">Membrane</keyword>
<dbReference type="InterPro" id="IPR050093">
    <property type="entry name" value="ABC_SmlMolc_Importer"/>
</dbReference>
<dbReference type="InterPro" id="IPR003439">
    <property type="entry name" value="ABC_transporter-like_ATP-bd"/>
</dbReference>
<evidence type="ECO:0000256" key="6">
    <source>
        <dbReference type="ARBA" id="ARBA00023136"/>
    </source>
</evidence>
<evidence type="ECO:0000256" key="4">
    <source>
        <dbReference type="ARBA" id="ARBA00022840"/>
    </source>
</evidence>
<name>A0A917E606_9HYPH</name>
<dbReference type="InterPro" id="IPR013611">
    <property type="entry name" value="Transp-assoc_OB_typ2"/>
</dbReference>
<organism evidence="9 10">
    <name type="scientific">Aureimonas endophytica</name>
    <dbReference type="NCBI Taxonomy" id="2027858"/>
    <lineage>
        <taxon>Bacteria</taxon>
        <taxon>Pseudomonadati</taxon>
        <taxon>Pseudomonadota</taxon>
        <taxon>Alphaproteobacteria</taxon>
        <taxon>Hyphomicrobiales</taxon>
        <taxon>Aurantimonadaceae</taxon>
        <taxon>Aureimonas</taxon>
    </lineage>
</organism>
<dbReference type="RefSeq" id="WP_188908684.1">
    <property type="nucleotide sequence ID" value="NZ_BMIQ01000003.1"/>
</dbReference>
<dbReference type="GO" id="GO:0015697">
    <property type="term" value="P:quaternary ammonium group transport"/>
    <property type="evidence" value="ECO:0007669"/>
    <property type="project" value="UniProtKB-ARBA"/>
</dbReference>
<dbReference type="GO" id="GO:0005524">
    <property type="term" value="F:ATP binding"/>
    <property type="evidence" value="ECO:0007669"/>
    <property type="project" value="UniProtKB-KW"/>
</dbReference>
<dbReference type="EMBL" id="BMIQ01000003">
    <property type="protein sequence ID" value="GGE04085.1"/>
    <property type="molecule type" value="Genomic_DNA"/>
</dbReference>
<dbReference type="InterPro" id="IPR017871">
    <property type="entry name" value="ABC_transporter-like_CS"/>
</dbReference>
<dbReference type="PANTHER" id="PTHR42781">
    <property type="entry name" value="SPERMIDINE/PUTRESCINE IMPORT ATP-BINDING PROTEIN POTA"/>
    <property type="match status" value="1"/>
</dbReference>
<evidence type="ECO:0000256" key="3">
    <source>
        <dbReference type="ARBA" id="ARBA00022741"/>
    </source>
</evidence>
<dbReference type="Gene3D" id="3.40.50.300">
    <property type="entry name" value="P-loop containing nucleotide triphosphate hydrolases"/>
    <property type="match status" value="1"/>
</dbReference>
<keyword evidence="10" id="KW-1185">Reference proteome</keyword>
<comment type="function">
    <text evidence="7">Part of the ABC transporter complex PotABCD involved in spermidine/putrescine import. Responsible for energy coupling to the transport system.</text>
</comment>
<evidence type="ECO:0000256" key="5">
    <source>
        <dbReference type="ARBA" id="ARBA00022967"/>
    </source>
</evidence>
<dbReference type="PROSITE" id="PS00211">
    <property type="entry name" value="ABC_TRANSPORTER_1"/>
    <property type="match status" value="1"/>
</dbReference>
<reference evidence="9" key="2">
    <citation type="submission" date="2020-09" db="EMBL/GenBank/DDBJ databases">
        <authorList>
            <person name="Sun Q."/>
            <person name="Zhou Y."/>
        </authorList>
    </citation>
    <scope>NUCLEOTIDE SEQUENCE</scope>
    <source>
        <strain evidence="9">CGMCC 1.15367</strain>
    </source>
</reference>
<reference evidence="9" key="1">
    <citation type="journal article" date="2014" name="Int. J. Syst. Evol. Microbiol.">
        <title>Complete genome sequence of Corynebacterium casei LMG S-19264T (=DSM 44701T), isolated from a smear-ripened cheese.</title>
        <authorList>
            <consortium name="US DOE Joint Genome Institute (JGI-PGF)"/>
            <person name="Walter F."/>
            <person name="Albersmeier A."/>
            <person name="Kalinowski J."/>
            <person name="Ruckert C."/>
        </authorList>
    </citation>
    <scope>NUCLEOTIDE SEQUENCE</scope>
    <source>
        <strain evidence="9">CGMCC 1.15367</strain>
    </source>
</reference>
<dbReference type="PANTHER" id="PTHR42781:SF4">
    <property type="entry name" value="SPERMIDINE_PUTRESCINE IMPORT ATP-BINDING PROTEIN POTA"/>
    <property type="match status" value="1"/>
</dbReference>
<comment type="catalytic activity">
    <reaction evidence="7">
        <text>ATP + H2O + polyamine-[polyamine-binding protein]Side 1 = ADP + phosphate + polyamineSide 2 + [polyamine-binding protein]Side 1.</text>
        <dbReference type="EC" id="7.6.2.11"/>
    </reaction>
</comment>
<dbReference type="GO" id="GO:0015417">
    <property type="term" value="F:ABC-type polyamine transporter activity"/>
    <property type="evidence" value="ECO:0007669"/>
    <property type="project" value="UniProtKB-EC"/>
</dbReference>
<keyword evidence="1 7" id="KW-0813">Transport</keyword>
<dbReference type="Pfam" id="PF00005">
    <property type="entry name" value="ABC_tran"/>
    <property type="match status" value="1"/>
</dbReference>
<dbReference type="InterPro" id="IPR027417">
    <property type="entry name" value="P-loop_NTPase"/>
</dbReference>
<comment type="similarity">
    <text evidence="7">Belongs to the ABC transporter superfamily. Spermidine/putrescine importer (TC 3.A.1.11.1) family.</text>
</comment>
<comment type="subunit">
    <text evidence="7">The complex is composed of two ATP-binding proteins (PotA), two transmembrane proteins (PotB and PotC) and a solute-binding protein (PotD).</text>
</comment>
<evidence type="ECO:0000256" key="7">
    <source>
        <dbReference type="RuleBase" id="RU364083"/>
    </source>
</evidence>
<sequence length="355" mass="38193">MTAVDVSAVAKSYGKIEVLSDITTHFAEGSFTSLLGPSGSGKTTLLRIIAGFVIPDRGQVMLGSRDVTQVPVWARNIGMVFQSYALFPHMSIADNVAFGLARRGIKGAEARREIDRALELVRLPGFADRKPKQLSGGQQQRVALARAIVTRPSVLLLDEPLSALDRRLRQEMQVELVRIQRESGLTTIFVTHDQEEALTLSDKVAILDRGRIVQIGAPTEVYERPRTRFAAEFLGDTNFLDGTVTPDGVRIANGMTIASAAALPPVGDAVTLAVRPEKIEIETADAGRADDRANRIPATITTSVYAGTALTYEAEAAGQRFKVFAQNRDARPLAPGAAVTLSWSPAHSVLLQGGP</sequence>
<dbReference type="Pfam" id="PF08402">
    <property type="entry name" value="TOBE_2"/>
    <property type="match status" value="1"/>
</dbReference>
<keyword evidence="4 7" id="KW-0067">ATP-binding</keyword>
<dbReference type="GO" id="GO:0043190">
    <property type="term" value="C:ATP-binding cassette (ABC) transporter complex"/>
    <property type="evidence" value="ECO:0007669"/>
    <property type="project" value="InterPro"/>
</dbReference>
<dbReference type="EC" id="7.6.2.11" evidence="7"/>
<dbReference type="InterPro" id="IPR003593">
    <property type="entry name" value="AAA+_ATPase"/>
</dbReference>
<accession>A0A917E606</accession>
<evidence type="ECO:0000259" key="8">
    <source>
        <dbReference type="PROSITE" id="PS50893"/>
    </source>
</evidence>
<keyword evidence="3 7" id="KW-0547">Nucleotide-binding</keyword>
<keyword evidence="2 7" id="KW-1003">Cell membrane</keyword>
<feature type="domain" description="ABC transporter" evidence="8">
    <location>
        <begin position="4"/>
        <end position="234"/>
    </location>
</feature>
<proteinExistence type="inferred from homology"/>
<dbReference type="FunFam" id="3.40.50.300:FF:000425">
    <property type="entry name" value="Probable ABC transporter, ATP-binding subunit"/>
    <property type="match status" value="1"/>
</dbReference>